<evidence type="ECO:0000313" key="2">
    <source>
        <dbReference type="Proteomes" id="UP001595384"/>
    </source>
</evidence>
<keyword evidence="2" id="KW-1185">Reference proteome</keyword>
<name>A0ABV7CE95_9VIBR</name>
<gene>
    <name evidence="1" type="ORF">ACFODT_15085</name>
</gene>
<accession>A0ABV7CE95</accession>
<dbReference type="Proteomes" id="UP001595384">
    <property type="component" value="Unassembled WGS sequence"/>
</dbReference>
<organism evidence="1 2">
    <name type="scientific">Vibrio zhugei</name>
    <dbReference type="NCBI Taxonomy" id="2479546"/>
    <lineage>
        <taxon>Bacteria</taxon>
        <taxon>Pseudomonadati</taxon>
        <taxon>Pseudomonadota</taxon>
        <taxon>Gammaproteobacteria</taxon>
        <taxon>Vibrionales</taxon>
        <taxon>Vibrionaceae</taxon>
        <taxon>Vibrio</taxon>
    </lineage>
</organism>
<comment type="caution">
    <text evidence="1">The sequence shown here is derived from an EMBL/GenBank/DDBJ whole genome shotgun (WGS) entry which is preliminary data.</text>
</comment>
<dbReference type="RefSeq" id="WP_123015804.1">
    <property type="nucleotide sequence ID" value="NZ_AP024911.1"/>
</dbReference>
<protein>
    <submittedName>
        <fullName evidence="1">Uncharacterized protein</fullName>
    </submittedName>
</protein>
<sequence>MKSPLQKIKDWYLSLPIDHRIDIGAIIGMSCPGFGDLGISTETDLIPEKFIAPIDEALSHPATEVGMVLLLREAIPFYFISKRDDQSGWKESKAMMQELADKHDSETFQRSANSMDFRAKQWLSTCEKWNDIKDCLTNEYLNQYSNPFRN</sequence>
<evidence type="ECO:0000313" key="1">
    <source>
        <dbReference type="EMBL" id="MFC3025129.1"/>
    </source>
</evidence>
<proteinExistence type="predicted"/>
<dbReference type="EMBL" id="JBHRSE010000106">
    <property type="protein sequence ID" value="MFC3025129.1"/>
    <property type="molecule type" value="Genomic_DNA"/>
</dbReference>
<reference evidence="2" key="1">
    <citation type="journal article" date="2019" name="Int. J. Syst. Evol. Microbiol.">
        <title>The Global Catalogue of Microorganisms (GCM) 10K type strain sequencing project: providing services to taxonomists for standard genome sequencing and annotation.</title>
        <authorList>
            <consortium name="The Broad Institute Genomics Platform"/>
            <consortium name="The Broad Institute Genome Sequencing Center for Infectious Disease"/>
            <person name="Wu L."/>
            <person name="Ma J."/>
        </authorList>
    </citation>
    <scope>NUCLEOTIDE SEQUENCE [LARGE SCALE GENOMIC DNA]</scope>
    <source>
        <strain evidence="2">KCTC 62784</strain>
    </source>
</reference>